<dbReference type="CDD" id="cd02440">
    <property type="entry name" value="AdoMet_MTases"/>
    <property type="match status" value="1"/>
</dbReference>
<accession>A0A212KZW8</accession>
<reference evidence="7" key="1">
    <citation type="submission" date="2016-08" db="EMBL/GenBank/DDBJ databases">
        <authorList>
            <person name="Seilhamer J.J."/>
        </authorList>
    </citation>
    <scope>NUCLEOTIDE SEQUENCE</scope>
    <source>
        <strain evidence="7">86-1</strain>
    </source>
</reference>
<dbReference type="InterPro" id="IPR016461">
    <property type="entry name" value="COMT-like"/>
</dbReference>
<dbReference type="GO" id="GO:0008171">
    <property type="term" value="F:O-methyltransferase activity"/>
    <property type="evidence" value="ECO:0007669"/>
    <property type="project" value="InterPro"/>
</dbReference>
<evidence type="ECO:0000259" key="6">
    <source>
        <dbReference type="Pfam" id="PF08100"/>
    </source>
</evidence>
<evidence type="ECO:0000256" key="2">
    <source>
        <dbReference type="ARBA" id="ARBA00022679"/>
    </source>
</evidence>
<name>A0A212KZW8_9BACT</name>
<keyword evidence="3" id="KW-0949">S-adenosyl-L-methionine</keyword>
<dbReference type="Gene3D" id="1.10.10.10">
    <property type="entry name" value="Winged helix-like DNA-binding domain superfamily/Winged helix DNA-binding domain"/>
    <property type="match status" value="1"/>
</dbReference>
<dbReference type="Gene3D" id="3.40.50.150">
    <property type="entry name" value="Vaccinia Virus protein VP39"/>
    <property type="match status" value="1"/>
</dbReference>
<dbReference type="InterPro" id="IPR029063">
    <property type="entry name" value="SAM-dependent_MTases_sf"/>
</dbReference>
<dbReference type="GO" id="GO:0032259">
    <property type="term" value="P:methylation"/>
    <property type="evidence" value="ECO:0007669"/>
    <property type="project" value="UniProtKB-KW"/>
</dbReference>
<evidence type="ECO:0008006" key="8">
    <source>
        <dbReference type="Google" id="ProtNLM"/>
    </source>
</evidence>
<dbReference type="RefSeq" id="WP_179979491.1">
    <property type="nucleotide sequence ID" value="NZ_LT608333.1"/>
</dbReference>
<dbReference type="Pfam" id="PF08100">
    <property type="entry name" value="Dimerisation"/>
    <property type="match status" value="1"/>
</dbReference>
<feature type="active site" description="Proton acceptor" evidence="4">
    <location>
        <position position="250"/>
    </location>
</feature>
<dbReference type="SUPFAM" id="SSF46785">
    <property type="entry name" value="Winged helix' DNA-binding domain"/>
    <property type="match status" value="1"/>
</dbReference>
<dbReference type="InterPro" id="IPR012967">
    <property type="entry name" value="COMT_dimerisation"/>
</dbReference>
<evidence type="ECO:0000256" key="4">
    <source>
        <dbReference type="PIRSR" id="PIRSR005739-1"/>
    </source>
</evidence>
<dbReference type="SUPFAM" id="SSF53335">
    <property type="entry name" value="S-adenosyl-L-methionine-dependent methyltransferases"/>
    <property type="match status" value="1"/>
</dbReference>
<evidence type="ECO:0000256" key="3">
    <source>
        <dbReference type="ARBA" id="ARBA00022691"/>
    </source>
</evidence>
<dbReference type="InterPro" id="IPR036388">
    <property type="entry name" value="WH-like_DNA-bd_sf"/>
</dbReference>
<feature type="domain" description="O-methyltransferase dimerisation" evidence="6">
    <location>
        <begin position="13"/>
        <end position="85"/>
    </location>
</feature>
<dbReference type="PROSITE" id="PS51683">
    <property type="entry name" value="SAM_OMT_II"/>
    <property type="match status" value="1"/>
</dbReference>
<dbReference type="PANTHER" id="PTHR43712:SF2">
    <property type="entry name" value="O-METHYLTRANSFERASE CICE"/>
    <property type="match status" value="1"/>
</dbReference>
<keyword evidence="1" id="KW-0489">Methyltransferase</keyword>
<gene>
    <name evidence="7" type="ORF">KL86DES1_10663</name>
</gene>
<evidence type="ECO:0000259" key="5">
    <source>
        <dbReference type="Pfam" id="PF00891"/>
    </source>
</evidence>
<dbReference type="GO" id="GO:0046983">
    <property type="term" value="F:protein dimerization activity"/>
    <property type="evidence" value="ECO:0007669"/>
    <property type="project" value="InterPro"/>
</dbReference>
<evidence type="ECO:0000256" key="1">
    <source>
        <dbReference type="ARBA" id="ARBA00022603"/>
    </source>
</evidence>
<dbReference type="PIRSF" id="PIRSF005739">
    <property type="entry name" value="O-mtase"/>
    <property type="match status" value="1"/>
</dbReference>
<evidence type="ECO:0000313" key="7">
    <source>
        <dbReference type="EMBL" id="SCM70833.1"/>
    </source>
</evidence>
<dbReference type="Pfam" id="PF00891">
    <property type="entry name" value="Methyltransf_2"/>
    <property type="match status" value="1"/>
</dbReference>
<organism evidence="7">
    <name type="scientific">uncultured Desulfovibrio sp</name>
    <dbReference type="NCBI Taxonomy" id="167968"/>
    <lineage>
        <taxon>Bacteria</taxon>
        <taxon>Pseudomonadati</taxon>
        <taxon>Thermodesulfobacteriota</taxon>
        <taxon>Desulfovibrionia</taxon>
        <taxon>Desulfovibrionales</taxon>
        <taxon>Desulfovibrionaceae</taxon>
        <taxon>Desulfovibrio</taxon>
        <taxon>environmental samples</taxon>
    </lineage>
</organism>
<protein>
    <recommendedName>
        <fullName evidence="8">O-methyltransferase family 2</fullName>
    </recommendedName>
</protein>
<feature type="domain" description="O-methyltransferase C-terminal" evidence="5">
    <location>
        <begin position="113"/>
        <end position="322"/>
    </location>
</feature>
<dbReference type="PANTHER" id="PTHR43712">
    <property type="entry name" value="PUTATIVE (AFU_ORTHOLOGUE AFUA_4G14580)-RELATED"/>
    <property type="match status" value="1"/>
</dbReference>
<keyword evidence="2" id="KW-0808">Transferase</keyword>
<dbReference type="AlphaFoldDB" id="A0A212KZW8"/>
<dbReference type="InterPro" id="IPR001077">
    <property type="entry name" value="COMT_C"/>
</dbReference>
<dbReference type="InterPro" id="IPR036390">
    <property type="entry name" value="WH_DNA-bd_sf"/>
</dbReference>
<sequence>MGTAPFDHLSQEMTGFMRSSVLGALAELDLGTVILSNGNSLGAAELARLCACDERGVEALLDALAALGYFAKAGTGAAARYSVAEEYKSFLDSRHPSTFIPMMRHMAGLQRSWARLAWAVRDGKPQDKIPSILGVEQDRVSFIMAMNSIAVRLVDKAVASLFSAGVLSFTSKGLRILDIGGASGTYTEAFLKNLPESTATIIDLPVAIAQAKNRFTGTSLESRVSLIECDFSKDALPSGFDFAWISAIIHQMNREKSRMLYAKALDALKPGGIVGVRDYVMRQDRTSPIDGALFGINMLVNTRDGMVYTYEEIREDLELAGFTQVVHAVDVPSMSAVVTAKKPG</sequence>
<proteinExistence type="predicted"/>
<dbReference type="EMBL" id="FMJC01000001">
    <property type="protein sequence ID" value="SCM70833.1"/>
    <property type="molecule type" value="Genomic_DNA"/>
</dbReference>